<organism evidence="1 2">
    <name type="scientific">Candidatus Nitrososphaera evergladensis SR1</name>
    <dbReference type="NCBI Taxonomy" id="1459636"/>
    <lineage>
        <taxon>Archaea</taxon>
        <taxon>Nitrososphaerota</taxon>
        <taxon>Nitrososphaeria</taxon>
        <taxon>Nitrososphaerales</taxon>
        <taxon>Nitrososphaeraceae</taxon>
        <taxon>Nitrososphaera</taxon>
    </lineage>
</organism>
<dbReference type="AlphaFoldDB" id="A0A075MT41"/>
<dbReference type="STRING" id="1459636.NTE_00407"/>
<dbReference type="EMBL" id="CP007174">
    <property type="protein sequence ID" value="AIF82489.1"/>
    <property type="molecule type" value="Genomic_DNA"/>
</dbReference>
<gene>
    <name evidence="1" type="ORF">NTE_00407</name>
</gene>
<sequence length="197" mass="22069">MIVADSHMAMVLPDDISERISAFVAGKRAFPFIEKDELACIMYLYGRSAGVRHEEVAEAAALAQRTAGQVSIDIDSYLNSSAGKLDSEYIRSKYLNRELQLAVEKKNSSGAGRLAGDPAIISDCFAQHVAFYKQDYFFGLYGPLKEGELTADIRSMLLGRMIMVCYNRKSEQELGSHPLIPVYVWFKERLQRQSSNI</sequence>
<accession>A0A075MT41</accession>
<reference evidence="1 2" key="1">
    <citation type="journal article" date="2014" name="PLoS ONE">
        <title>Genome Sequence of Candidatus Nitrososphaera evergladensis from Group I.1b Enriched from Everglades Soil Reveals Novel Genomic Features of the Ammonia-Oxidizing Archaea.</title>
        <authorList>
            <person name="Zhalnina K.V."/>
            <person name="Dias R."/>
            <person name="Leonard M.T."/>
            <person name="Dorr de Quadros P."/>
            <person name="Camargo F.A."/>
            <person name="Drew J.C."/>
            <person name="Farmerie W.G."/>
            <person name="Daroub S.H."/>
            <person name="Triplett E.W."/>
        </authorList>
    </citation>
    <scope>NUCLEOTIDE SEQUENCE [LARGE SCALE GENOMIC DNA]</scope>
    <source>
        <strain evidence="1 2">SR1</strain>
    </source>
</reference>
<dbReference type="HOGENOM" id="CLU_1340767_0_0_2"/>
<dbReference type="KEGG" id="nev:NTE_00407"/>
<keyword evidence="2" id="KW-1185">Reference proteome</keyword>
<name>A0A075MT41_9ARCH</name>
<protein>
    <submittedName>
        <fullName evidence="1">Uncharacterized protein</fullName>
    </submittedName>
</protein>
<dbReference type="Proteomes" id="UP000028194">
    <property type="component" value="Chromosome"/>
</dbReference>
<proteinExistence type="predicted"/>
<evidence type="ECO:0000313" key="2">
    <source>
        <dbReference type="Proteomes" id="UP000028194"/>
    </source>
</evidence>
<evidence type="ECO:0000313" key="1">
    <source>
        <dbReference type="EMBL" id="AIF82489.1"/>
    </source>
</evidence>